<dbReference type="EMBL" id="LR899011">
    <property type="protein sequence ID" value="CAD7086199.1"/>
    <property type="molecule type" value="Genomic_DNA"/>
</dbReference>
<evidence type="ECO:0000256" key="3">
    <source>
        <dbReference type="ARBA" id="ARBA00012752"/>
    </source>
</evidence>
<keyword evidence="9 10" id="KW-0326">Glycosidase</keyword>
<evidence type="ECO:0000256" key="7">
    <source>
        <dbReference type="ARBA" id="ARBA00023157"/>
    </source>
</evidence>
<name>A0A7R8USG3_HERIL</name>
<dbReference type="InterPro" id="IPR028995">
    <property type="entry name" value="Glyco_hydro_57/38_cen_sf"/>
</dbReference>
<dbReference type="InterPro" id="IPR013780">
    <property type="entry name" value="Glyco_hydro_b"/>
</dbReference>
<evidence type="ECO:0000313" key="13">
    <source>
        <dbReference type="EMBL" id="CAD7086199.1"/>
    </source>
</evidence>
<evidence type="ECO:0000256" key="6">
    <source>
        <dbReference type="ARBA" id="ARBA00022833"/>
    </source>
</evidence>
<dbReference type="EC" id="3.2.1.-" evidence="10"/>
<dbReference type="Gene3D" id="2.60.40.1360">
    <property type="match status" value="1"/>
</dbReference>
<keyword evidence="10" id="KW-0732">Signal</keyword>
<evidence type="ECO:0000256" key="9">
    <source>
        <dbReference type="ARBA" id="ARBA00023295"/>
    </source>
</evidence>
<dbReference type="OrthoDB" id="2016903at2759"/>
<dbReference type="InterPro" id="IPR015341">
    <property type="entry name" value="Glyco_hydro_38_cen"/>
</dbReference>
<reference evidence="13 14" key="1">
    <citation type="submission" date="2020-11" db="EMBL/GenBank/DDBJ databases">
        <authorList>
            <person name="Wallbank WR R."/>
            <person name="Pardo Diaz C."/>
            <person name="Kozak K."/>
            <person name="Martin S."/>
            <person name="Jiggins C."/>
            <person name="Moest M."/>
            <person name="Warren A I."/>
            <person name="Generalovic N T."/>
            <person name="Byers J.R.P. K."/>
            <person name="Montejo-Kovacevich G."/>
            <person name="Yen C E."/>
        </authorList>
    </citation>
    <scope>NUCLEOTIDE SEQUENCE [LARGE SCALE GENOMIC DNA]</scope>
</reference>
<keyword evidence="4 10" id="KW-0479">Metal-binding</keyword>
<dbReference type="Pfam" id="PF09261">
    <property type="entry name" value="Alpha-mann_mid"/>
    <property type="match status" value="1"/>
</dbReference>
<feature type="compositionally biased region" description="Low complexity" evidence="11">
    <location>
        <begin position="935"/>
        <end position="947"/>
    </location>
</feature>
<dbReference type="SUPFAM" id="SSF88713">
    <property type="entry name" value="Glycoside hydrolase/deacetylase"/>
    <property type="match status" value="1"/>
</dbReference>
<dbReference type="Gene3D" id="2.70.98.30">
    <property type="entry name" value="Golgi alpha-mannosidase II, domain 4"/>
    <property type="match status" value="1"/>
</dbReference>
<dbReference type="PANTHER" id="PTHR11607">
    <property type="entry name" value="ALPHA-MANNOSIDASE"/>
    <property type="match status" value="1"/>
</dbReference>
<dbReference type="FunFam" id="1.20.1270.50:FF:000002">
    <property type="entry name" value="Alpha-mannosidase"/>
    <property type="match status" value="1"/>
</dbReference>
<dbReference type="InterPro" id="IPR027291">
    <property type="entry name" value="Glyco_hydro_38_N_sf"/>
</dbReference>
<feature type="domain" description="Glycoside hydrolase family 38 central" evidence="12">
    <location>
        <begin position="371"/>
        <end position="452"/>
    </location>
</feature>
<dbReference type="GO" id="GO:0046872">
    <property type="term" value="F:metal ion binding"/>
    <property type="evidence" value="ECO:0007669"/>
    <property type="project" value="UniProtKB-KW"/>
</dbReference>
<dbReference type="InterPro" id="IPR011330">
    <property type="entry name" value="Glyco_hydro/deAcase_b/a-brl"/>
</dbReference>
<organism evidence="13 14">
    <name type="scientific">Hermetia illucens</name>
    <name type="common">Black soldier fly</name>
    <dbReference type="NCBI Taxonomy" id="343691"/>
    <lineage>
        <taxon>Eukaryota</taxon>
        <taxon>Metazoa</taxon>
        <taxon>Ecdysozoa</taxon>
        <taxon>Arthropoda</taxon>
        <taxon>Hexapoda</taxon>
        <taxon>Insecta</taxon>
        <taxon>Pterygota</taxon>
        <taxon>Neoptera</taxon>
        <taxon>Endopterygota</taxon>
        <taxon>Diptera</taxon>
        <taxon>Brachycera</taxon>
        <taxon>Stratiomyomorpha</taxon>
        <taxon>Stratiomyidae</taxon>
        <taxon>Hermetiinae</taxon>
        <taxon>Hermetia</taxon>
    </lineage>
</organism>
<keyword evidence="14" id="KW-1185">Reference proteome</keyword>
<dbReference type="Gene3D" id="1.20.1270.50">
    <property type="entry name" value="Glycoside hydrolase family 38, central domain"/>
    <property type="match status" value="2"/>
</dbReference>
<dbReference type="Pfam" id="PF07748">
    <property type="entry name" value="Glyco_hydro_38C"/>
    <property type="match status" value="1"/>
</dbReference>
<dbReference type="CDD" id="cd10810">
    <property type="entry name" value="GH38N_AMII_LAM_like"/>
    <property type="match status" value="1"/>
</dbReference>
<dbReference type="InterPro" id="IPR048534">
    <property type="entry name" value="Man2a1-like_dom"/>
</dbReference>
<dbReference type="Gene3D" id="3.20.110.10">
    <property type="entry name" value="Glycoside hydrolase 38, N terminal domain"/>
    <property type="match status" value="1"/>
</dbReference>
<dbReference type="GO" id="GO:0004559">
    <property type="term" value="F:alpha-mannosidase activity"/>
    <property type="evidence" value="ECO:0007669"/>
    <property type="project" value="UniProtKB-EC"/>
</dbReference>
<evidence type="ECO:0000259" key="12">
    <source>
        <dbReference type="SMART" id="SM00872"/>
    </source>
</evidence>
<feature type="region of interest" description="Disordered" evidence="11">
    <location>
        <begin position="933"/>
        <end position="969"/>
    </location>
</feature>
<evidence type="ECO:0000313" key="14">
    <source>
        <dbReference type="Proteomes" id="UP000594454"/>
    </source>
</evidence>
<dbReference type="SUPFAM" id="SSF88688">
    <property type="entry name" value="Families 57/38 glycoside transferase middle domain"/>
    <property type="match status" value="1"/>
</dbReference>
<dbReference type="FunFam" id="2.70.98.30:FF:000003">
    <property type="entry name" value="Alpha-mannosidase"/>
    <property type="match status" value="1"/>
</dbReference>
<evidence type="ECO:0000256" key="11">
    <source>
        <dbReference type="SAM" id="MobiDB-lite"/>
    </source>
</evidence>
<evidence type="ECO:0000256" key="5">
    <source>
        <dbReference type="ARBA" id="ARBA00022801"/>
    </source>
</evidence>
<dbReference type="OMA" id="QSYSYYA"/>
<dbReference type="GO" id="GO:0030246">
    <property type="term" value="F:carbohydrate binding"/>
    <property type="evidence" value="ECO:0007669"/>
    <property type="project" value="InterPro"/>
</dbReference>
<dbReference type="Gene3D" id="2.60.40.1180">
    <property type="entry name" value="Golgi alpha-mannosidase II"/>
    <property type="match status" value="1"/>
</dbReference>
<comment type="similarity">
    <text evidence="2 10">Belongs to the glycosyl hydrolase 38 family.</text>
</comment>
<evidence type="ECO:0000256" key="8">
    <source>
        <dbReference type="ARBA" id="ARBA00023180"/>
    </source>
</evidence>
<protein>
    <recommendedName>
        <fullName evidence="3 10">Alpha-mannosidase</fullName>
        <ecNumber evidence="10">3.2.1.-</ecNumber>
    </recommendedName>
</protein>
<dbReference type="InterPro" id="IPR011682">
    <property type="entry name" value="Glyco_hydro_38_C"/>
</dbReference>
<proteinExistence type="inferred from homology"/>
<accession>A0A7R8USG3</accession>
<dbReference type="FunFam" id="2.60.40.1180:FF:000018">
    <property type="entry name" value="Alpha-mannosidase"/>
    <property type="match status" value="1"/>
</dbReference>
<dbReference type="PANTHER" id="PTHR11607:SF3">
    <property type="entry name" value="LYSOSOMAL ALPHA-MANNOSIDASE"/>
    <property type="match status" value="1"/>
</dbReference>
<dbReference type="InterPro" id="IPR011013">
    <property type="entry name" value="Gal_mutarotase_sf_dom"/>
</dbReference>
<evidence type="ECO:0000256" key="10">
    <source>
        <dbReference type="RuleBase" id="RU361199"/>
    </source>
</evidence>
<evidence type="ECO:0000256" key="1">
    <source>
        <dbReference type="ARBA" id="ARBA00000365"/>
    </source>
</evidence>
<feature type="chain" id="PRO_5031591082" description="Alpha-mannosidase" evidence="10">
    <location>
        <begin position="24"/>
        <end position="1085"/>
    </location>
</feature>
<keyword evidence="8" id="KW-0325">Glycoprotein</keyword>
<comment type="catalytic activity">
    <reaction evidence="1">
        <text>Hydrolysis of terminal, non-reducing alpha-D-mannose residues in alpha-D-mannosides.</text>
        <dbReference type="EC" id="3.2.1.24"/>
    </reaction>
</comment>
<dbReference type="GO" id="GO:0005764">
    <property type="term" value="C:lysosome"/>
    <property type="evidence" value="ECO:0007669"/>
    <property type="project" value="TreeGrafter"/>
</dbReference>
<dbReference type="SMART" id="SM00872">
    <property type="entry name" value="Alpha-mann_mid"/>
    <property type="match status" value="1"/>
</dbReference>
<dbReference type="Pfam" id="PF01074">
    <property type="entry name" value="Glyco_hydro_38N"/>
    <property type="match status" value="1"/>
</dbReference>
<dbReference type="AlphaFoldDB" id="A0A7R8USG3"/>
<gene>
    <name evidence="13" type="ORF">HERILL_LOCUS8991</name>
</gene>
<dbReference type="InterPro" id="IPR000602">
    <property type="entry name" value="Glyco_hydro_38_N"/>
</dbReference>
<dbReference type="FunFam" id="3.20.110.10:FF:000001">
    <property type="entry name" value="Alpha-mannosidase"/>
    <property type="match status" value="1"/>
</dbReference>
<dbReference type="InterPro" id="IPR037094">
    <property type="entry name" value="Glyco_hydro_38_cen_sf"/>
</dbReference>
<dbReference type="Pfam" id="PF21260">
    <property type="entry name" value="Laman-like_dom"/>
    <property type="match status" value="1"/>
</dbReference>
<dbReference type="SUPFAM" id="SSF74650">
    <property type="entry name" value="Galactose mutarotase-like"/>
    <property type="match status" value="1"/>
</dbReference>
<comment type="cofactor">
    <cofactor evidence="10">
        <name>Zn(2+)</name>
        <dbReference type="ChEBI" id="CHEBI:29105"/>
    </cofactor>
    <text evidence="10">Binds 1 zinc ion per subunit.</text>
</comment>
<keyword evidence="6 10" id="KW-0862">Zinc</keyword>
<dbReference type="FunFam" id="1.20.1270.50:FF:000003">
    <property type="entry name" value="Alpha-mannosidase"/>
    <property type="match status" value="1"/>
</dbReference>
<dbReference type="InParanoid" id="A0A7R8USG3"/>
<evidence type="ECO:0000256" key="2">
    <source>
        <dbReference type="ARBA" id="ARBA00009792"/>
    </source>
</evidence>
<sequence>MSIQTNFLVCLVYLCLSALIVYSKPTSQRVETEPKCGYESCPKTVPGKLNIHIVPHSHDDVGWLKTVDQYYYGSQTKTQRAGVQYILDSVVQELLRNPDRRFVYVESAFFFKWWEEQTEDVKEQVKELVNEGRLEFLGGAWSMNDEATTHYQSIIDQFTLGLRFLNDTFGECARPRVGWQIDPFGHSREMASLFAQMGFDGMFFARLDYEEKSERLTNKTAEMIWEGSDSLGSSSDLFTGVLYNHYSSPPGFCFDVLCSDEPIIDGKHSPDNNVDRRLESLLQYLQKMAQYYQTNHLMVPFGDDFHYQDAHLVYKNLDKLIKYANERQPTESDVHLFYSSPSCYLKSLSEVETTWPRKTHDFFPYDSDPTAFWTGYFTSRPDLKYFERKGNHFLQVCKQLTATALRDENPSTTSPLMSRLQLLQDAMGIMQHHDAITGTEKAAVASDYARLLNEGMVACEENAENVLNKQVQKKGGQLAKFDFESCLHLNISSCEVSEKSSKFMVTVYNVLSQETDQYVRVPIQDVNYIVRDPEGNLIQSQIVPIPVSVREIHNRFSVALKELVFLAKAVPANGYRSYFIEVDPNDVSSTIPEVVLIRKPREPSKQTVIRSGELDLTFDGKGKLASITLNGVTKNVKHDFFYYPGAAGNNQGYDNRSSGAYIFRPNGTAKAVAEDVDLQLVQGPLVDEVHQKFNDWISQVIRVYKGTNYVEFEWLVGPIPVDDNIGKEVVSRFSSELKTNGVFYTDSNGRQTLKRVRNQRPDYTFHLREEVSGNYYPITTKIALEDKETRLAVLIDRAQGGSSLEDGAIELMVNRRLLHDDGFGVGEALNVEQFGRGAVARGKHFLIFGPSNSDIRMQERQLQLQTTLPLWVFFSGLEDSVTFEDWKDAFVQEKSLWPIQLPQNIHMMTLEPLGANKLLLRFEHILEKTDDPITQAASSSSAAPSQSVIGHNPSPVPGPVHSSTSNMASGTTSTINTLGVGPITFDISDFLKSNGDYTYSIRRTTLGGNLWYDDMKRLHFNKDTNGDELLSGTGNGNDDGDLVRKNSRSGDATNAFYEDSEAVNTKITLEPMEIVTLIVERSDAS</sequence>
<evidence type="ECO:0000256" key="4">
    <source>
        <dbReference type="ARBA" id="ARBA00022723"/>
    </source>
</evidence>
<keyword evidence="7" id="KW-1015">Disulfide bond</keyword>
<dbReference type="Proteomes" id="UP000594454">
    <property type="component" value="Chromosome 3"/>
</dbReference>
<feature type="signal peptide" evidence="10">
    <location>
        <begin position="1"/>
        <end position="23"/>
    </location>
</feature>
<keyword evidence="5 10" id="KW-0378">Hydrolase</keyword>
<dbReference type="GO" id="GO:0006013">
    <property type="term" value="P:mannose metabolic process"/>
    <property type="evidence" value="ECO:0007669"/>
    <property type="project" value="InterPro"/>
</dbReference>
<dbReference type="InterPro" id="IPR050843">
    <property type="entry name" value="Glycosyl_Hydrlase_38"/>
</dbReference>